<name>A0ABY4TCH4_9ACTN</name>
<protein>
    <recommendedName>
        <fullName evidence="3">WXG100 family type VII secretion target</fullName>
    </recommendedName>
</protein>
<sequence>MVTWQELRDLRLGKLGTAVSQWEEMVRKLTSLAQGGDGGANAADFAAKAGSADWKGDNATVTKAFTLKTAQQFTDMLTEARSIHSVLRDAHVTLAANQRALEDVVRRWHSLSVGWDAQGRARRLITRVSADNSSVRAEVTDEQLRTAERELTTIVEAASEAERIASRALLRHAKSTHDFDETGYRGLRDADRVQGLQDLNAALQLAAKGPQMTDAELRRFNTLIGQHRDNPAFAENLAVRLGAKGTLKFWYELAGGPSQGFGSSPARAKLLADTQMHLSATLATASHGSSPEMATWKNGIIAAGETRMGFHGPYGFQVAGVLMRHGTWDARFLNSYGTKLIEFERSRPGNSDLKSLWQLDGARTLDYSDNASKMRSDPMQGLLQALSQNPKASLEFFEGETEDGWGHWEYLVDKSSDIARAWPTDMPGKTPGFTYLGHALEAATLGHPYGALDPQAPEVGTAQQVKEREARLDLMDRVVEYYASSKAIDEQNGIRPSLARMAAGHIDSLNYSVNNFGDSGQAAGRDQLYAKEQHHLQDFGRSESGTFLRALASDSEAYGTVSAAQQIYGTSLMAAHGDSAVSAREAGLKSMYMHGLLDEARFEAIGKEFADDAAKRNLELQKQAAWREYATSAVVGAGVGVGAALVTGTGVGALLIPIAIETVGGAVETHSQTQMMDWLEANKYDNSAEAVKNLDAARQQGESRAVAPLLNWAKAQGMTPSEISDLMQDAEVRYISGQDLPDTDDRRGH</sequence>
<dbReference type="EMBL" id="CP095474">
    <property type="protein sequence ID" value="URN16417.1"/>
    <property type="molecule type" value="Genomic_DNA"/>
</dbReference>
<gene>
    <name evidence="1" type="ORF">MW084_11220</name>
</gene>
<reference evidence="1" key="1">
    <citation type="submission" date="2022-04" db="EMBL/GenBank/DDBJ databases">
        <title>Systematic whole-genome sequencing reveals an unexpected diversity among actinomycetoma pathogens and provides insights into their antibacterial susceptibilities.</title>
        <authorList>
            <person name="Watson A.K."/>
            <person name="Kepplinger B."/>
            <person name="Bakhiet S.M."/>
            <person name="Mhmoud N.A."/>
            <person name="Chapman J."/>
            <person name="Allenby N."/>
            <person name="Mickiewicz K."/>
            <person name="Goodfellow M."/>
            <person name="Fahal A.H."/>
            <person name="Errington J."/>
        </authorList>
    </citation>
    <scope>NUCLEOTIDE SEQUENCE</scope>
    <source>
        <strain evidence="1">SD 504</strain>
    </source>
</reference>
<evidence type="ECO:0000313" key="1">
    <source>
        <dbReference type="EMBL" id="URN16417.1"/>
    </source>
</evidence>
<organism evidence="1 2">
    <name type="scientific">Streptomyces sudanensis</name>
    <dbReference type="NCBI Taxonomy" id="436397"/>
    <lineage>
        <taxon>Bacteria</taxon>
        <taxon>Bacillati</taxon>
        <taxon>Actinomycetota</taxon>
        <taxon>Actinomycetes</taxon>
        <taxon>Kitasatosporales</taxon>
        <taxon>Streptomycetaceae</taxon>
        <taxon>Streptomyces</taxon>
    </lineage>
</organism>
<dbReference type="Proteomes" id="UP001056383">
    <property type="component" value="Chromosome"/>
</dbReference>
<dbReference type="RefSeq" id="WP_010473524.1">
    <property type="nucleotide sequence ID" value="NZ_CP095474.1"/>
</dbReference>
<evidence type="ECO:0008006" key="3">
    <source>
        <dbReference type="Google" id="ProtNLM"/>
    </source>
</evidence>
<evidence type="ECO:0000313" key="2">
    <source>
        <dbReference type="Proteomes" id="UP001056383"/>
    </source>
</evidence>
<accession>A0ABY4TCH4</accession>
<keyword evidence="2" id="KW-1185">Reference proteome</keyword>
<proteinExistence type="predicted"/>